<proteinExistence type="predicted"/>
<accession>L8JTL1</accession>
<protein>
    <submittedName>
        <fullName evidence="1">Uncharacterized protein</fullName>
    </submittedName>
</protein>
<name>L8JTL1_9BACT</name>
<dbReference type="Proteomes" id="UP000011135">
    <property type="component" value="Unassembled WGS sequence"/>
</dbReference>
<gene>
    <name evidence="1" type="ORF">C900_03284</name>
</gene>
<dbReference type="EMBL" id="AMZN01000048">
    <property type="protein sequence ID" value="ELR70849.1"/>
    <property type="molecule type" value="Genomic_DNA"/>
</dbReference>
<dbReference type="AlphaFoldDB" id="L8JTL1"/>
<evidence type="ECO:0000313" key="1">
    <source>
        <dbReference type="EMBL" id="ELR70849.1"/>
    </source>
</evidence>
<sequence length="39" mass="4484">MCQGLACTNAPFELMDKKNYFAIQPFELVKALTYIKNTK</sequence>
<comment type="caution">
    <text evidence="1">The sequence shown here is derived from an EMBL/GenBank/DDBJ whole genome shotgun (WGS) entry which is preliminary data.</text>
</comment>
<evidence type="ECO:0000313" key="2">
    <source>
        <dbReference type="Proteomes" id="UP000011135"/>
    </source>
</evidence>
<keyword evidence="2" id="KW-1185">Reference proteome</keyword>
<organism evidence="1 2">
    <name type="scientific">Fulvivirga imtechensis AK7</name>
    <dbReference type="NCBI Taxonomy" id="1237149"/>
    <lineage>
        <taxon>Bacteria</taxon>
        <taxon>Pseudomonadati</taxon>
        <taxon>Bacteroidota</taxon>
        <taxon>Cytophagia</taxon>
        <taxon>Cytophagales</taxon>
        <taxon>Fulvivirgaceae</taxon>
        <taxon>Fulvivirga</taxon>
    </lineage>
</organism>
<dbReference type="STRING" id="1237149.C900_03284"/>
<reference evidence="1 2" key="1">
    <citation type="submission" date="2012-12" db="EMBL/GenBank/DDBJ databases">
        <title>Genome assembly of Fulvivirga imtechensis AK7.</title>
        <authorList>
            <person name="Nupur N."/>
            <person name="Khatri I."/>
            <person name="Kumar R."/>
            <person name="Subramanian S."/>
            <person name="Pinnaka A."/>
        </authorList>
    </citation>
    <scope>NUCLEOTIDE SEQUENCE [LARGE SCALE GENOMIC DNA]</scope>
    <source>
        <strain evidence="1 2">AK7</strain>
    </source>
</reference>